<accession>A0A381RDY8</accession>
<organism evidence="1">
    <name type="scientific">marine metagenome</name>
    <dbReference type="NCBI Taxonomy" id="408172"/>
    <lineage>
        <taxon>unclassified sequences</taxon>
        <taxon>metagenomes</taxon>
        <taxon>ecological metagenomes</taxon>
    </lineage>
</organism>
<reference evidence="1" key="1">
    <citation type="submission" date="2018-05" db="EMBL/GenBank/DDBJ databases">
        <authorList>
            <person name="Lanie J.A."/>
            <person name="Ng W.-L."/>
            <person name="Kazmierczak K.M."/>
            <person name="Andrzejewski T.M."/>
            <person name="Davidsen T.M."/>
            <person name="Wayne K.J."/>
            <person name="Tettelin H."/>
            <person name="Glass J.I."/>
            <person name="Rusch D."/>
            <person name="Podicherti R."/>
            <person name="Tsui H.-C.T."/>
            <person name="Winkler M.E."/>
        </authorList>
    </citation>
    <scope>NUCLEOTIDE SEQUENCE</scope>
</reference>
<proteinExistence type="predicted"/>
<gene>
    <name evidence="1" type="ORF">METZ01_LOCUS41973</name>
</gene>
<evidence type="ECO:0008006" key="2">
    <source>
        <dbReference type="Google" id="ProtNLM"/>
    </source>
</evidence>
<evidence type="ECO:0000313" key="1">
    <source>
        <dbReference type="EMBL" id="SUZ89119.1"/>
    </source>
</evidence>
<dbReference type="EMBL" id="UINC01001804">
    <property type="protein sequence ID" value="SUZ89119.1"/>
    <property type="molecule type" value="Genomic_DNA"/>
</dbReference>
<sequence>MVEPISIDVSHVLRKSAESLYSHLVTRPTGRAVRLAIEEQVAVSSRTALSLIDLSDVTVMDYSCADEVVAKLLMRFLEEDRPVDVLFIFRGVLHSLHEPVQTVLERQELLAVAQGSDGCCSLMGTRTEEEEYAWTVLEGRGHIGAAEVSEVFPGSRHREALDGLVLRRVVFAPPGDGVYHALSTL</sequence>
<protein>
    <recommendedName>
        <fullName evidence="2">DUF4325 domain-containing protein</fullName>
    </recommendedName>
</protein>
<name>A0A381RDY8_9ZZZZ</name>
<dbReference type="AlphaFoldDB" id="A0A381RDY8"/>